<accession>A0A2A9DP37</accession>
<dbReference type="EMBL" id="PDJF01000001">
    <property type="protein sequence ID" value="PFG28354.1"/>
    <property type="molecule type" value="Genomic_DNA"/>
</dbReference>
<dbReference type="Proteomes" id="UP000221653">
    <property type="component" value="Unassembled WGS sequence"/>
</dbReference>
<gene>
    <name evidence="2" type="ORF">ATK06_1463</name>
</gene>
<feature type="domain" description="DUF4365" evidence="1">
    <location>
        <begin position="36"/>
        <end position="174"/>
    </location>
</feature>
<name>A0A2A9DP37_9CORY</name>
<reference evidence="2 3" key="1">
    <citation type="submission" date="2017-10" db="EMBL/GenBank/DDBJ databases">
        <title>Sequencing the genomes of 1000 actinobacteria strains.</title>
        <authorList>
            <person name="Klenk H.-P."/>
        </authorList>
    </citation>
    <scope>NUCLEOTIDE SEQUENCE [LARGE SCALE GENOMIC DNA]</scope>
    <source>
        <strain evidence="2 3">DSM 20688</strain>
    </source>
</reference>
<evidence type="ECO:0000313" key="3">
    <source>
        <dbReference type="Proteomes" id="UP000221653"/>
    </source>
</evidence>
<dbReference type="RefSeq" id="WP_098389097.1">
    <property type="nucleotide sequence ID" value="NZ_LS483464.1"/>
</dbReference>
<proteinExistence type="predicted"/>
<dbReference type="Pfam" id="PF14280">
    <property type="entry name" value="DUF4365"/>
    <property type="match status" value="1"/>
</dbReference>
<dbReference type="STRING" id="1724.GCA_001044175_01251"/>
<dbReference type="AlphaFoldDB" id="A0A2A9DP37"/>
<keyword evidence="3" id="KW-1185">Reference proteome</keyword>
<organism evidence="2 3">
    <name type="scientific">Corynebacterium renale</name>
    <dbReference type="NCBI Taxonomy" id="1724"/>
    <lineage>
        <taxon>Bacteria</taxon>
        <taxon>Bacillati</taxon>
        <taxon>Actinomycetota</taxon>
        <taxon>Actinomycetes</taxon>
        <taxon>Mycobacteriales</taxon>
        <taxon>Corynebacteriaceae</taxon>
        <taxon>Corynebacterium</taxon>
    </lineage>
</organism>
<evidence type="ECO:0000313" key="2">
    <source>
        <dbReference type="EMBL" id="PFG28354.1"/>
    </source>
</evidence>
<protein>
    <submittedName>
        <fullName evidence="2">Uncharacterized protein DUF4365</fullName>
    </submittedName>
</protein>
<evidence type="ECO:0000259" key="1">
    <source>
        <dbReference type="Pfam" id="PF14280"/>
    </source>
</evidence>
<dbReference type="OrthoDB" id="516854at2"/>
<sequence>MTALQVKPGSEEVWRRGRPTRYAELKEEFQAGVICAIAGAAGCVAKNERIDSGIDITVTHEIQGVRDRRTINLQLKCTEKGSVNDRFVKVKVSKQRYDEYRFVGKNEPLILVAQLVHPEMAEWVSHEEALTQLKARNYWINLTGAVPSNAANGGDVTVNIPTSNVFDDAALVELFALYRLGKLAL</sequence>
<comment type="caution">
    <text evidence="2">The sequence shown here is derived from an EMBL/GenBank/DDBJ whole genome shotgun (WGS) entry which is preliminary data.</text>
</comment>
<dbReference type="InterPro" id="IPR025375">
    <property type="entry name" value="DUF4365"/>
</dbReference>